<name>A0A1W2G7F9_REIFA</name>
<dbReference type="STRING" id="692418.SAMN04488029_0910"/>
<dbReference type="AlphaFoldDB" id="A0A1W2G7F9"/>
<proteinExistence type="predicted"/>
<dbReference type="Proteomes" id="UP000192472">
    <property type="component" value="Unassembled WGS sequence"/>
</dbReference>
<organism evidence="1 2">
    <name type="scientific">Reichenbachiella faecimaris</name>
    <dbReference type="NCBI Taxonomy" id="692418"/>
    <lineage>
        <taxon>Bacteria</taxon>
        <taxon>Pseudomonadati</taxon>
        <taxon>Bacteroidota</taxon>
        <taxon>Cytophagia</taxon>
        <taxon>Cytophagales</taxon>
        <taxon>Reichenbachiellaceae</taxon>
        <taxon>Reichenbachiella</taxon>
    </lineage>
</organism>
<evidence type="ECO:0000313" key="2">
    <source>
        <dbReference type="Proteomes" id="UP000192472"/>
    </source>
</evidence>
<protein>
    <submittedName>
        <fullName evidence="1">Uncharacterized protein</fullName>
    </submittedName>
</protein>
<evidence type="ECO:0000313" key="1">
    <source>
        <dbReference type="EMBL" id="SMD32563.1"/>
    </source>
</evidence>
<sequence>MGKPTKNPWVLKMPGVESRSDLKEFYSQLIQAIETITAHGSEISPRETLDKVAFLSMLARSIFRTLNSKEDTIEIHFDEFDTAPMLLEFHEYMIESMSILSSNFADNCDDPLKCFDAINVIARIAQSCRPSSLEKMILEHVG</sequence>
<accession>A0A1W2G7F9</accession>
<dbReference type="RefSeq" id="WP_084371217.1">
    <property type="nucleotide sequence ID" value="NZ_FWYF01000001.1"/>
</dbReference>
<dbReference type="EMBL" id="FWYF01000001">
    <property type="protein sequence ID" value="SMD32563.1"/>
    <property type="molecule type" value="Genomic_DNA"/>
</dbReference>
<keyword evidence="2" id="KW-1185">Reference proteome</keyword>
<reference evidence="1 2" key="1">
    <citation type="submission" date="2017-04" db="EMBL/GenBank/DDBJ databases">
        <authorList>
            <person name="Afonso C.L."/>
            <person name="Miller P.J."/>
            <person name="Scott M.A."/>
            <person name="Spackman E."/>
            <person name="Goraichik I."/>
            <person name="Dimitrov K.M."/>
            <person name="Suarez D.L."/>
            <person name="Swayne D.E."/>
        </authorList>
    </citation>
    <scope>NUCLEOTIDE SEQUENCE [LARGE SCALE GENOMIC DNA]</scope>
    <source>
        <strain evidence="1 2">DSM 26133</strain>
    </source>
</reference>
<gene>
    <name evidence="1" type="ORF">SAMN04488029_0910</name>
</gene>